<gene>
    <name evidence="2" type="ORF">TCMB3V08_LOCUS931</name>
</gene>
<protein>
    <submittedName>
        <fullName evidence="2">(California timema) hypothetical protein</fullName>
    </submittedName>
</protein>
<organism evidence="2">
    <name type="scientific">Timema californicum</name>
    <name type="common">California timema</name>
    <name type="synonym">Walking stick</name>
    <dbReference type="NCBI Taxonomy" id="61474"/>
    <lineage>
        <taxon>Eukaryota</taxon>
        <taxon>Metazoa</taxon>
        <taxon>Ecdysozoa</taxon>
        <taxon>Arthropoda</taxon>
        <taxon>Hexapoda</taxon>
        <taxon>Insecta</taxon>
        <taxon>Pterygota</taxon>
        <taxon>Neoptera</taxon>
        <taxon>Polyneoptera</taxon>
        <taxon>Phasmatodea</taxon>
        <taxon>Timematodea</taxon>
        <taxon>Timematoidea</taxon>
        <taxon>Timematidae</taxon>
        <taxon>Timema</taxon>
    </lineage>
</organism>
<accession>A0A7R9IW98</accession>
<reference evidence="2" key="1">
    <citation type="submission" date="2020-11" db="EMBL/GenBank/DDBJ databases">
        <authorList>
            <person name="Tran Van P."/>
        </authorList>
    </citation>
    <scope>NUCLEOTIDE SEQUENCE</scope>
</reference>
<feature type="compositionally biased region" description="Basic and acidic residues" evidence="1">
    <location>
        <begin position="1"/>
        <end position="12"/>
    </location>
</feature>
<dbReference type="EMBL" id="OE179246">
    <property type="protein sequence ID" value="CAD7568159.1"/>
    <property type="molecule type" value="Genomic_DNA"/>
</dbReference>
<evidence type="ECO:0000313" key="2">
    <source>
        <dbReference type="EMBL" id="CAD7568159.1"/>
    </source>
</evidence>
<evidence type="ECO:0000256" key="1">
    <source>
        <dbReference type="SAM" id="MobiDB-lite"/>
    </source>
</evidence>
<dbReference type="AlphaFoldDB" id="A0A7R9IW98"/>
<feature type="region of interest" description="Disordered" evidence="1">
    <location>
        <begin position="1"/>
        <end position="26"/>
    </location>
</feature>
<name>A0A7R9IW98_TIMCA</name>
<feature type="compositionally biased region" description="Low complexity" evidence="1">
    <location>
        <begin position="16"/>
        <end position="26"/>
    </location>
</feature>
<proteinExistence type="predicted"/>
<sequence length="558" mass="63921">MDSRIDRERVGLVDKNTSNTPNSDSNPVLPVISDTLYCKLMPLNFRPCLPSDATATHPHYPPPKNNDSPKLRYLLNEFFSGGLEGGEIPRHPETILKGQNSDLPLALEPNWEQYEWIQNSYSPVELFEMLFDNEIIKLIANCSNNFFFSEKFFYFLGILLLGEYCNGPRDNYVLSLKMQMYQLMKQWSHIKIVMVLNNTSLVSQFILVTKCGVLVAQLVIYSSSRSRPTPPKHLVLQGECEDEEVLTDDHDHHQKFEKIVCVYTHIDGFKRVIVKSMTQVRCGECHKNTNIVSLFQGMKPFNLLSREAVQPEGRCNEDLCRTQSYIRKLEVQRFRAGHSRTLILRHLYSENLNHYLQEGEHAQFLATIPDLIVRHDYHDKILPMKVGLCIKLVVIESRVLVTSTAHLFPFLPQVDRPITHVRPFYMSFYLCLCGQERESIQSEDDDRLLILLYIKTHVSGIMVQGITFVLDWPAEDEEMGNRIPVGSTDDTLTRELGVSRKILAHPPDNTQGDNTARTRRRVVVKFSFYSTLENTGESGSACVVTKWNRGESSCLSTG</sequence>